<dbReference type="InterPro" id="IPR012165">
    <property type="entry name" value="Cyt_c3_hydrogenase_gsu"/>
</dbReference>
<feature type="binding site" evidence="11">
    <location>
        <begin position="99"/>
        <end position="100"/>
    </location>
    <ligand>
        <name>FAD</name>
        <dbReference type="ChEBI" id="CHEBI:57692"/>
    </ligand>
</feature>
<keyword evidence="4 12" id="KW-0001">2Fe-2S</keyword>
<keyword evidence="2" id="KW-0813">Transport</keyword>
<evidence type="ECO:0000256" key="4">
    <source>
        <dbReference type="ARBA" id="ARBA00022714"/>
    </source>
</evidence>
<evidence type="ECO:0000259" key="13">
    <source>
        <dbReference type="PROSITE" id="PS51384"/>
    </source>
</evidence>
<evidence type="ECO:0000256" key="12">
    <source>
        <dbReference type="PIRSR" id="PIRSR006816-2"/>
    </source>
</evidence>
<dbReference type="PANTHER" id="PTHR43513">
    <property type="entry name" value="DIHYDROOROTATE DEHYDROGENASE B (NAD(+)), ELECTRON TRANSFER SUBUNIT"/>
    <property type="match status" value="1"/>
</dbReference>
<organism evidence="14 15">
    <name type="scientific">Segatella baroniae F0067</name>
    <dbReference type="NCBI Taxonomy" id="1115809"/>
    <lineage>
        <taxon>Bacteria</taxon>
        <taxon>Pseudomonadati</taxon>
        <taxon>Bacteroidota</taxon>
        <taxon>Bacteroidia</taxon>
        <taxon>Bacteroidales</taxon>
        <taxon>Prevotellaceae</taxon>
        <taxon>Segatella</taxon>
    </lineage>
</organism>
<evidence type="ECO:0000256" key="10">
    <source>
        <dbReference type="ARBA" id="ARBA00034078"/>
    </source>
</evidence>
<dbReference type="GO" id="GO:0006221">
    <property type="term" value="P:pyrimidine nucleotide biosynthetic process"/>
    <property type="evidence" value="ECO:0007669"/>
    <property type="project" value="InterPro"/>
</dbReference>
<keyword evidence="8 12" id="KW-0408">Iron</keyword>
<comment type="cofactor">
    <cofactor evidence="10">
        <name>[2Fe-2S] cluster</name>
        <dbReference type="ChEBI" id="CHEBI:190135"/>
    </cofactor>
</comment>
<reference evidence="14 15" key="1">
    <citation type="submission" date="2013-08" db="EMBL/GenBank/DDBJ databases">
        <authorList>
            <person name="Durkin A.S."/>
            <person name="Haft D.R."/>
            <person name="McCorrison J."/>
            <person name="Torralba M."/>
            <person name="Gillis M."/>
            <person name="Haft D.H."/>
            <person name="Methe B."/>
            <person name="Sutton G."/>
            <person name="Nelson K.E."/>
        </authorList>
    </citation>
    <scope>NUCLEOTIDE SEQUENCE [LARGE SCALE GENOMIC DNA]</scope>
    <source>
        <strain evidence="14 15">F0067</strain>
    </source>
</reference>
<dbReference type="Gene3D" id="2.40.30.10">
    <property type="entry name" value="Translation factors"/>
    <property type="match status" value="1"/>
</dbReference>
<keyword evidence="5 12" id="KW-0479">Metal-binding</keyword>
<dbReference type="EMBL" id="AWEY01000033">
    <property type="protein sequence ID" value="ERK38767.1"/>
    <property type="molecule type" value="Genomic_DNA"/>
</dbReference>
<evidence type="ECO:0000313" key="15">
    <source>
        <dbReference type="Proteomes" id="UP000016648"/>
    </source>
</evidence>
<evidence type="ECO:0000256" key="5">
    <source>
        <dbReference type="ARBA" id="ARBA00022723"/>
    </source>
</evidence>
<protein>
    <submittedName>
        <fullName evidence="14">Dihydroorotate oxidase, electron transfer subunit family protein</fullName>
    </submittedName>
</protein>
<evidence type="ECO:0000256" key="6">
    <source>
        <dbReference type="ARBA" id="ARBA00022827"/>
    </source>
</evidence>
<dbReference type="Proteomes" id="UP000016648">
    <property type="component" value="Unassembled WGS sequence"/>
</dbReference>
<feature type="binding site" evidence="12">
    <location>
        <position position="249"/>
    </location>
    <ligand>
        <name>[2Fe-2S] cluster</name>
        <dbReference type="ChEBI" id="CHEBI:190135"/>
    </ligand>
</feature>
<feature type="binding site" evidence="12">
    <location>
        <position position="244"/>
    </location>
    <ligand>
        <name>[2Fe-2S] cluster</name>
        <dbReference type="ChEBI" id="CHEBI:190135"/>
    </ligand>
</feature>
<dbReference type="PIRSF" id="PIRSF006816">
    <property type="entry name" value="Cyc3_hyd_g"/>
    <property type="match status" value="1"/>
</dbReference>
<dbReference type="GO" id="GO:0050660">
    <property type="term" value="F:flavin adenine dinucleotide binding"/>
    <property type="evidence" value="ECO:0007669"/>
    <property type="project" value="InterPro"/>
</dbReference>
<feature type="domain" description="FAD-binding FR-type" evidence="13">
    <location>
        <begin position="24"/>
        <end position="124"/>
    </location>
</feature>
<dbReference type="Gene3D" id="3.40.50.80">
    <property type="entry name" value="Nucleotide-binding domain of ferredoxin-NADP reductase (FNR) module"/>
    <property type="match status" value="1"/>
</dbReference>
<comment type="cofactor">
    <cofactor evidence="12">
        <name>[2Fe-2S] cluster</name>
        <dbReference type="ChEBI" id="CHEBI:190135"/>
    </cofactor>
    <text evidence="12">Binds 1 [2Fe-2S] cluster per subunit.</text>
</comment>
<evidence type="ECO:0000256" key="11">
    <source>
        <dbReference type="PIRSR" id="PIRSR006816-1"/>
    </source>
</evidence>
<evidence type="ECO:0000313" key="14">
    <source>
        <dbReference type="EMBL" id="ERK38767.1"/>
    </source>
</evidence>
<dbReference type="PROSITE" id="PS51384">
    <property type="entry name" value="FAD_FR"/>
    <property type="match status" value="1"/>
</dbReference>
<dbReference type="GO" id="GO:0046872">
    <property type="term" value="F:metal ion binding"/>
    <property type="evidence" value="ECO:0007669"/>
    <property type="project" value="UniProtKB-KW"/>
</dbReference>
<dbReference type="PATRIC" id="fig|1115809.3.peg.1921"/>
<evidence type="ECO:0000256" key="1">
    <source>
        <dbReference type="ARBA" id="ARBA00006422"/>
    </source>
</evidence>
<comment type="cofactor">
    <cofactor evidence="11">
        <name>FAD</name>
        <dbReference type="ChEBI" id="CHEBI:57692"/>
    </cofactor>
    <text evidence="11">Binds 1 FAD per subunit.</text>
</comment>
<keyword evidence="3 11" id="KW-0285">Flavoprotein</keyword>
<evidence type="ECO:0000256" key="7">
    <source>
        <dbReference type="ARBA" id="ARBA00022982"/>
    </source>
</evidence>
<keyword evidence="6 11" id="KW-0274">FAD</keyword>
<dbReference type="GO" id="GO:0051537">
    <property type="term" value="F:2 iron, 2 sulfur cluster binding"/>
    <property type="evidence" value="ECO:0007669"/>
    <property type="project" value="UniProtKB-KW"/>
</dbReference>
<sequence>MLLGYLCYDYGNYLYYYCRSYMKKFNLDLEVTAVERLSPTHVVLKLTHRDTLPAMVPGQFVEVRVDHSPSTFLRRPISVNFVDVARNELWLLVAGIGDGTRTLCNLSPGAVLNCVFPLGNGFTKPTSAGARVLLVGGGVGVAPLLYFGKQLQEAGHEVTFLLGARSAKDLLQLELFGRYGRVCVTTEDGTMGEQGFVTAHSILQRERFDQISTCGPKPMMVSVARYAMERDIFCEASLENLMACGVGACLCCVEKTVAGNLCVCKEGPVFNIKDLLWQA</sequence>
<keyword evidence="7" id="KW-0249">Electron transport</keyword>
<dbReference type="InterPro" id="IPR001433">
    <property type="entry name" value="OxRdtase_FAD/NAD-bd"/>
</dbReference>
<dbReference type="CDD" id="cd06218">
    <property type="entry name" value="DHOD_e_trans"/>
    <property type="match status" value="1"/>
</dbReference>
<comment type="similarity">
    <text evidence="1">Belongs to the PyrK family.</text>
</comment>
<name>U2QIX4_9BACT</name>
<feature type="binding site" evidence="12">
    <location>
        <position position="252"/>
    </location>
    <ligand>
        <name>[2Fe-2S] cluster</name>
        <dbReference type="ChEBI" id="CHEBI:190135"/>
    </ligand>
</feature>
<dbReference type="SUPFAM" id="SSF63380">
    <property type="entry name" value="Riboflavin synthase domain-like"/>
    <property type="match status" value="1"/>
</dbReference>
<dbReference type="InterPro" id="IPR039261">
    <property type="entry name" value="FNR_nucleotide-bd"/>
</dbReference>
<keyword evidence="15" id="KW-1185">Reference proteome</keyword>
<dbReference type="Gene3D" id="2.10.240.10">
    <property type="entry name" value="Dihydroorotate dehydrogenase, electron transfer subunit"/>
    <property type="match status" value="1"/>
</dbReference>
<feature type="binding site" evidence="12">
    <location>
        <position position="264"/>
    </location>
    <ligand>
        <name>[2Fe-2S] cluster</name>
        <dbReference type="ChEBI" id="CHEBI:190135"/>
    </ligand>
</feature>
<comment type="caution">
    <text evidence="14">The sequence shown here is derived from an EMBL/GenBank/DDBJ whole genome shotgun (WGS) entry which is preliminary data.</text>
</comment>
<dbReference type="PANTHER" id="PTHR43513:SF3">
    <property type="entry name" value="DIHYDROOROTATE DEHYDROGENASE B (NAD(+)), ELECTRON TRANSFER SUBUNIT-RELATED"/>
    <property type="match status" value="1"/>
</dbReference>
<dbReference type="InterPro" id="IPR017938">
    <property type="entry name" value="Riboflavin_synthase-like_b-brl"/>
</dbReference>
<dbReference type="Pfam" id="PF10418">
    <property type="entry name" value="DHODB_Fe-S_bind"/>
    <property type="match status" value="1"/>
</dbReference>
<dbReference type="AlphaFoldDB" id="U2QIX4"/>
<evidence type="ECO:0000256" key="9">
    <source>
        <dbReference type="ARBA" id="ARBA00023014"/>
    </source>
</evidence>
<dbReference type="InterPro" id="IPR037117">
    <property type="entry name" value="Dihydroorotate_DH_ele_sf"/>
</dbReference>
<dbReference type="InterPro" id="IPR050353">
    <property type="entry name" value="PyrK_electron_transfer"/>
</dbReference>
<dbReference type="InterPro" id="IPR019480">
    <property type="entry name" value="Dihydroorotate_DH_Fe-S-bd"/>
</dbReference>
<evidence type="ECO:0000256" key="2">
    <source>
        <dbReference type="ARBA" id="ARBA00022448"/>
    </source>
</evidence>
<keyword evidence="9 12" id="KW-0411">Iron-sulfur</keyword>
<dbReference type="SUPFAM" id="SSF52343">
    <property type="entry name" value="Ferredoxin reductase-like, C-terminal NADP-linked domain"/>
    <property type="match status" value="1"/>
</dbReference>
<feature type="binding site" evidence="11">
    <location>
        <begin position="75"/>
        <end position="78"/>
    </location>
    <ligand>
        <name>FAD</name>
        <dbReference type="ChEBI" id="CHEBI:57692"/>
    </ligand>
</feature>
<proteinExistence type="inferred from homology"/>
<dbReference type="GO" id="GO:0016491">
    <property type="term" value="F:oxidoreductase activity"/>
    <property type="evidence" value="ECO:0007669"/>
    <property type="project" value="InterPro"/>
</dbReference>
<evidence type="ECO:0000256" key="3">
    <source>
        <dbReference type="ARBA" id="ARBA00022630"/>
    </source>
</evidence>
<evidence type="ECO:0000256" key="8">
    <source>
        <dbReference type="ARBA" id="ARBA00023004"/>
    </source>
</evidence>
<gene>
    <name evidence="14" type="ORF">HMPREF9135_1572</name>
</gene>
<accession>U2QIX4</accession>
<dbReference type="InterPro" id="IPR017927">
    <property type="entry name" value="FAD-bd_FR_type"/>
</dbReference>
<dbReference type="Pfam" id="PF00175">
    <property type="entry name" value="NAD_binding_1"/>
    <property type="match status" value="1"/>
</dbReference>